<proteinExistence type="inferred from homology"/>
<accession>A0ABQ5ZSA7</accession>
<dbReference type="Pfam" id="PF13561">
    <property type="entry name" value="adh_short_C2"/>
    <property type="match status" value="1"/>
</dbReference>
<dbReference type="InterPro" id="IPR057326">
    <property type="entry name" value="KR_dom"/>
</dbReference>
<dbReference type="PROSITE" id="PS00061">
    <property type="entry name" value="ADH_SHORT"/>
    <property type="match status" value="1"/>
</dbReference>
<dbReference type="PRINTS" id="PR00081">
    <property type="entry name" value="GDHRDH"/>
</dbReference>
<dbReference type="SMART" id="SM00822">
    <property type="entry name" value="PKS_KR"/>
    <property type="match status" value="1"/>
</dbReference>
<organism evidence="3 4">
    <name type="scientific">Shinella yambaruensis</name>
    <dbReference type="NCBI Taxonomy" id="415996"/>
    <lineage>
        <taxon>Bacteria</taxon>
        <taxon>Pseudomonadati</taxon>
        <taxon>Pseudomonadota</taxon>
        <taxon>Alphaproteobacteria</taxon>
        <taxon>Hyphomicrobiales</taxon>
        <taxon>Rhizobiaceae</taxon>
        <taxon>Shinella</taxon>
    </lineage>
</organism>
<dbReference type="PANTHER" id="PTHR42760">
    <property type="entry name" value="SHORT-CHAIN DEHYDROGENASES/REDUCTASES FAMILY MEMBER"/>
    <property type="match status" value="1"/>
</dbReference>
<dbReference type="InterPro" id="IPR020904">
    <property type="entry name" value="Sc_DH/Rdtase_CS"/>
</dbReference>
<gene>
    <name evidence="3" type="primary">idnO1</name>
    <name evidence="3" type="ORF">GCM10007923_48330</name>
</gene>
<name>A0ABQ5ZSA7_9HYPH</name>
<dbReference type="InterPro" id="IPR036291">
    <property type="entry name" value="NAD(P)-bd_dom_sf"/>
</dbReference>
<dbReference type="RefSeq" id="WP_244767682.1">
    <property type="nucleotide sequence ID" value="NZ_BSOP01000042.1"/>
</dbReference>
<dbReference type="EMBL" id="BSOP01000042">
    <property type="protein sequence ID" value="GLR53617.1"/>
    <property type="molecule type" value="Genomic_DNA"/>
</dbReference>
<feature type="domain" description="Ketoreductase" evidence="2">
    <location>
        <begin position="13"/>
        <end position="192"/>
    </location>
</feature>
<dbReference type="InterPro" id="IPR002347">
    <property type="entry name" value="SDR_fam"/>
</dbReference>
<dbReference type="Gene3D" id="3.40.50.720">
    <property type="entry name" value="NAD(P)-binding Rossmann-like Domain"/>
    <property type="match status" value="1"/>
</dbReference>
<evidence type="ECO:0000256" key="1">
    <source>
        <dbReference type="ARBA" id="ARBA00006484"/>
    </source>
</evidence>
<evidence type="ECO:0000313" key="3">
    <source>
        <dbReference type="EMBL" id="GLR53617.1"/>
    </source>
</evidence>
<reference evidence="4" key="1">
    <citation type="journal article" date="2019" name="Int. J. Syst. Evol. Microbiol.">
        <title>The Global Catalogue of Microorganisms (GCM) 10K type strain sequencing project: providing services to taxonomists for standard genome sequencing and annotation.</title>
        <authorList>
            <consortium name="The Broad Institute Genomics Platform"/>
            <consortium name="The Broad Institute Genome Sequencing Center for Infectious Disease"/>
            <person name="Wu L."/>
            <person name="Ma J."/>
        </authorList>
    </citation>
    <scope>NUCLEOTIDE SEQUENCE [LARGE SCALE GENOMIC DNA]</scope>
    <source>
        <strain evidence="4">NBRC 102122</strain>
    </source>
</reference>
<sequence length="257" mass="27810">MSNLAQWFSLEGKVALVTGSARGLGWAMAQALAEAGAHIIINDINESALEKSARDLSARGLQVSTARFDVTNEKEVNDVLADVTVRTGSVDILINSAGVQNRKYFIDYDLDEIRKLMEIHYFGSANVTRAVIPGMQAKKDGRLIFVSSLSLKSMRVPMAPYAAAKGALTALMNALAMELGPWGITSNAIAPGFFITEMSRKLVEDKEFKSYIDSRIALKRWGDPKDLQAAVVFLAGPGASYYTGQVIEMNGGILTTV</sequence>
<keyword evidence="4" id="KW-1185">Reference proteome</keyword>
<dbReference type="PRINTS" id="PR00080">
    <property type="entry name" value="SDRFAMILY"/>
</dbReference>
<evidence type="ECO:0000259" key="2">
    <source>
        <dbReference type="SMART" id="SM00822"/>
    </source>
</evidence>
<dbReference type="Proteomes" id="UP001156702">
    <property type="component" value="Unassembled WGS sequence"/>
</dbReference>
<comment type="similarity">
    <text evidence="1">Belongs to the short-chain dehydrogenases/reductases (SDR) family.</text>
</comment>
<dbReference type="SUPFAM" id="SSF51735">
    <property type="entry name" value="NAD(P)-binding Rossmann-fold domains"/>
    <property type="match status" value="1"/>
</dbReference>
<evidence type="ECO:0000313" key="4">
    <source>
        <dbReference type="Proteomes" id="UP001156702"/>
    </source>
</evidence>
<comment type="caution">
    <text evidence="3">The sequence shown here is derived from an EMBL/GenBank/DDBJ whole genome shotgun (WGS) entry which is preliminary data.</text>
</comment>
<protein>
    <submittedName>
        <fullName evidence="3">Gluconate 5-dehydrogenase</fullName>
    </submittedName>
</protein>